<evidence type="ECO:0000256" key="2">
    <source>
        <dbReference type="ARBA" id="ARBA00022729"/>
    </source>
</evidence>
<dbReference type="EMBL" id="JADZGI010000001">
    <property type="protein sequence ID" value="MBH0112252.1"/>
    <property type="molecule type" value="Genomic_DNA"/>
</dbReference>
<reference evidence="4" key="1">
    <citation type="submission" date="2020-11" db="EMBL/GenBank/DDBJ databases">
        <title>Novosphingobium aureum sp. nov., a marine bacterium isolated from sediment of a salt flat.</title>
        <authorList>
            <person name="Yoo Y."/>
            <person name="Kim J.-J."/>
        </authorList>
    </citation>
    <scope>NUCLEOTIDE SEQUENCE</scope>
    <source>
        <strain evidence="4">YJ-S2-02</strain>
    </source>
</reference>
<proteinExistence type="inferred from homology"/>
<dbReference type="InterPro" id="IPR038161">
    <property type="entry name" value="VirB9/CagX/TrbG_C_sf"/>
</dbReference>
<dbReference type="Pfam" id="PF03524">
    <property type="entry name" value="CagX"/>
    <property type="match status" value="1"/>
</dbReference>
<sequence length="281" mass="29957">MTRVTTRSRLGAAALALPAALLLMAQAPALADDRLVHHAYQDDEVVRIDGRTGVQATIAFGKNEAIENVAIGDSAAWQITPNKRADLLFVKPLESTARTNMTVVTNRHTYFFDLVASPRSRPLYMLRFTYPDEAEDTAPLAAPDSEAALAALSPAERALAEGDPLAMPADPAELNFAWTRTGSSKLMPSKVYDDGVSTYLTWPALSPVPAILIENDKGDEGPVNYAVRGATIVISDVPDKIILRSGKATAELVNTVPVDKRPLPQSAMAAGKGTPVAVKGN</sequence>
<keyword evidence="5" id="KW-1185">Reference proteome</keyword>
<gene>
    <name evidence="4" type="ORF">I5E68_04695</name>
</gene>
<dbReference type="InterPro" id="IPR033645">
    <property type="entry name" value="VirB9/CagX/TrbG_C"/>
</dbReference>
<dbReference type="AlphaFoldDB" id="A0A931MJW7"/>
<dbReference type="CDD" id="cd06911">
    <property type="entry name" value="VirB9_CagX_TrbG"/>
    <property type="match status" value="1"/>
</dbReference>
<feature type="chain" id="PRO_5036828024" evidence="3">
    <location>
        <begin position="32"/>
        <end position="281"/>
    </location>
</feature>
<protein>
    <submittedName>
        <fullName evidence="4">TrbG/VirB9 family P-type conjugative transfer protein</fullName>
    </submittedName>
</protein>
<dbReference type="Proteomes" id="UP000617634">
    <property type="component" value="Unassembled WGS sequence"/>
</dbReference>
<name>A0A931MJW7_9SPHN</name>
<accession>A0A931MJW7</accession>
<keyword evidence="2 3" id="KW-0732">Signal</keyword>
<organism evidence="4 5">
    <name type="scientific">Novosphingobium aureum</name>
    <dbReference type="NCBI Taxonomy" id="2792964"/>
    <lineage>
        <taxon>Bacteria</taxon>
        <taxon>Pseudomonadati</taxon>
        <taxon>Pseudomonadota</taxon>
        <taxon>Alphaproteobacteria</taxon>
        <taxon>Sphingomonadales</taxon>
        <taxon>Sphingomonadaceae</taxon>
        <taxon>Novosphingobium</taxon>
    </lineage>
</organism>
<evidence type="ECO:0000256" key="3">
    <source>
        <dbReference type="SAM" id="SignalP"/>
    </source>
</evidence>
<feature type="signal peptide" evidence="3">
    <location>
        <begin position="1"/>
        <end position="31"/>
    </location>
</feature>
<evidence type="ECO:0000313" key="4">
    <source>
        <dbReference type="EMBL" id="MBH0112252.1"/>
    </source>
</evidence>
<comment type="caution">
    <text evidence="4">The sequence shown here is derived from an EMBL/GenBank/DDBJ whole genome shotgun (WGS) entry which is preliminary data.</text>
</comment>
<evidence type="ECO:0000313" key="5">
    <source>
        <dbReference type="Proteomes" id="UP000617634"/>
    </source>
</evidence>
<evidence type="ECO:0000256" key="1">
    <source>
        <dbReference type="ARBA" id="ARBA00006135"/>
    </source>
</evidence>
<dbReference type="InterPro" id="IPR010258">
    <property type="entry name" value="Conjugal_tfr_TrbG/VirB9/CagX"/>
</dbReference>
<dbReference type="Gene3D" id="2.60.40.2500">
    <property type="match status" value="1"/>
</dbReference>
<comment type="similarity">
    <text evidence="1">Belongs to the TrbG/VirB9 family.</text>
</comment>
<dbReference type="RefSeq" id="WP_197161244.1">
    <property type="nucleotide sequence ID" value="NZ_JADZGI010000001.1"/>
</dbReference>